<protein>
    <submittedName>
        <fullName evidence="1">Uncharacterized protein</fullName>
    </submittedName>
</protein>
<dbReference type="RefSeq" id="WP_003692927.1">
    <property type="nucleotide sequence ID" value="NZ_GL833112.1"/>
</dbReference>
<comment type="caution">
    <text evidence="1">The sequence shown here is derived from an EMBL/GenBank/DDBJ whole genome shotgun (WGS) entry which is preliminary data.</text>
</comment>
<name>E7FQ79_9LACO</name>
<dbReference type="Proteomes" id="UP000004099">
    <property type="component" value="Unassembled WGS sequence"/>
</dbReference>
<sequence>FNLHLMVMVCCNRFTSLSSYINYIILIWEKSGKGKGKKEAPQVLERGFPPITKVTGFQPIYLSMKIQCMALNRQRAPEKSAILSKD</sequence>
<proteinExistence type="predicted"/>
<dbReference type="EMBL" id="ACGS02000035">
    <property type="protein sequence ID" value="EFZ34824.1"/>
    <property type="molecule type" value="Genomic_DNA"/>
</dbReference>
<feature type="non-terminal residue" evidence="1">
    <location>
        <position position="1"/>
    </location>
</feature>
<dbReference type="AlphaFoldDB" id="E7FQ79"/>
<gene>
    <name evidence="1" type="ORF">HMPREF0542_11056</name>
</gene>
<evidence type="ECO:0000313" key="1">
    <source>
        <dbReference type="EMBL" id="EFZ34824.1"/>
    </source>
</evidence>
<dbReference type="HOGENOM" id="CLU_2503147_0_0_9"/>
<organism evidence="1">
    <name type="scientific">Ligilactobacillus ruminis ATCC 25644</name>
    <dbReference type="NCBI Taxonomy" id="525362"/>
    <lineage>
        <taxon>Bacteria</taxon>
        <taxon>Bacillati</taxon>
        <taxon>Bacillota</taxon>
        <taxon>Bacilli</taxon>
        <taxon>Lactobacillales</taxon>
        <taxon>Lactobacillaceae</taxon>
        <taxon>Ligilactobacillus</taxon>
    </lineage>
</organism>
<reference evidence="1" key="1">
    <citation type="submission" date="2011-01" db="EMBL/GenBank/DDBJ databases">
        <authorList>
            <person name="Muzny D."/>
            <person name="Qin X."/>
            <person name="Buhay C."/>
            <person name="Dugan-Rocha S."/>
            <person name="Ding Y."/>
            <person name="Chen G."/>
            <person name="Hawes A."/>
            <person name="Holder M."/>
            <person name="Jhangiani S."/>
            <person name="Johnson A."/>
            <person name="Khan Z."/>
            <person name="Li Z."/>
            <person name="Liu W."/>
            <person name="Liu X."/>
            <person name="Perez L."/>
            <person name="Shen H."/>
            <person name="Wang Q."/>
            <person name="Watt J."/>
            <person name="Xi L."/>
            <person name="Xin Y."/>
            <person name="Zhou J."/>
            <person name="Deng J."/>
            <person name="Jiang H."/>
            <person name="Liu Y."/>
            <person name="Qu J."/>
            <person name="Song X.-Z."/>
            <person name="Zhang L."/>
            <person name="Villasana D."/>
            <person name="Johnson A."/>
            <person name="Liu J."/>
            <person name="Liyanage D."/>
            <person name="Lorensuhewa L."/>
            <person name="Robinson T."/>
            <person name="Song A."/>
            <person name="Song B.-B."/>
            <person name="Dinh H."/>
            <person name="Thornton R."/>
            <person name="Coyle M."/>
            <person name="Francisco L."/>
            <person name="Jackson L."/>
            <person name="Javaid M."/>
            <person name="Korchina V."/>
            <person name="Kovar C."/>
            <person name="Mata R."/>
            <person name="Mathew T."/>
            <person name="Ngo R."/>
            <person name="Nguyen L."/>
            <person name="Nguyen N."/>
            <person name="Okwuonu G."/>
            <person name="Ongeri F."/>
            <person name="Pham C."/>
            <person name="Simmons D."/>
            <person name="Wilczek-Boney K."/>
            <person name="Hale W."/>
            <person name="Jakkamsetti A."/>
            <person name="Pham P."/>
            <person name="Ruth R."/>
            <person name="San Lucas F."/>
            <person name="Warren J."/>
            <person name="Zhang J."/>
            <person name="Zhao Z."/>
            <person name="Zhou C."/>
            <person name="Zhu D."/>
            <person name="Lee S."/>
            <person name="Bess C."/>
            <person name="Blankenburg K."/>
            <person name="Forbes L."/>
            <person name="Fu Q."/>
            <person name="Gubbala S."/>
            <person name="Hirani K."/>
            <person name="Jayaseelan J.C."/>
            <person name="Lara F."/>
            <person name="Munidasa M."/>
            <person name="Palculict T."/>
            <person name="Patil S."/>
            <person name="Pu L.-L."/>
            <person name="Saada N."/>
            <person name="Tang L."/>
            <person name="Weissenberger G."/>
            <person name="Zhu Y."/>
            <person name="Hemphill L."/>
            <person name="Shang Y."/>
            <person name="Youmans B."/>
            <person name="Ayvaz T."/>
            <person name="Ross M."/>
            <person name="Santibanez J."/>
            <person name="Aqrawi P."/>
            <person name="Gross S."/>
            <person name="Joshi V."/>
            <person name="Fowler G."/>
            <person name="Nazareth L."/>
            <person name="Reid J."/>
            <person name="Worley K."/>
            <person name="Petrosino J."/>
            <person name="Highlander S."/>
            <person name="Gibbs R."/>
        </authorList>
    </citation>
    <scope>NUCLEOTIDE SEQUENCE [LARGE SCALE GENOMIC DNA]</scope>
    <source>
        <strain evidence="1">ATCC 25644</strain>
    </source>
</reference>
<accession>E7FQ79</accession>